<gene>
    <name evidence="1" type="ORF">GCM10009681_06630</name>
</gene>
<protein>
    <submittedName>
        <fullName evidence="1">Uncharacterized protein</fullName>
    </submittedName>
</protein>
<reference evidence="2" key="1">
    <citation type="journal article" date="2019" name="Int. J. Syst. Evol. Microbiol.">
        <title>The Global Catalogue of Microorganisms (GCM) 10K type strain sequencing project: providing services to taxonomists for standard genome sequencing and annotation.</title>
        <authorList>
            <consortium name="The Broad Institute Genomics Platform"/>
            <consortium name="The Broad Institute Genome Sequencing Center for Infectious Disease"/>
            <person name="Wu L."/>
            <person name="Ma J."/>
        </authorList>
    </citation>
    <scope>NUCLEOTIDE SEQUENCE [LARGE SCALE GENOMIC DNA]</scope>
    <source>
        <strain evidence="2">JCM 13249</strain>
    </source>
</reference>
<name>A0ABP4VV26_9ACTN</name>
<keyword evidence="2" id="KW-1185">Reference proteome</keyword>
<accession>A0ABP4VV26</accession>
<proteinExistence type="predicted"/>
<evidence type="ECO:0000313" key="1">
    <source>
        <dbReference type="EMBL" id="GAA1738532.1"/>
    </source>
</evidence>
<organism evidence="1 2">
    <name type="scientific">Luedemannella helvata</name>
    <dbReference type="NCBI Taxonomy" id="349315"/>
    <lineage>
        <taxon>Bacteria</taxon>
        <taxon>Bacillati</taxon>
        <taxon>Actinomycetota</taxon>
        <taxon>Actinomycetes</taxon>
        <taxon>Micromonosporales</taxon>
        <taxon>Micromonosporaceae</taxon>
        <taxon>Luedemannella</taxon>
    </lineage>
</organism>
<evidence type="ECO:0000313" key="2">
    <source>
        <dbReference type="Proteomes" id="UP001500655"/>
    </source>
</evidence>
<comment type="caution">
    <text evidence="1">The sequence shown here is derived from an EMBL/GenBank/DDBJ whole genome shotgun (WGS) entry which is preliminary data.</text>
</comment>
<dbReference type="Proteomes" id="UP001500655">
    <property type="component" value="Unassembled WGS sequence"/>
</dbReference>
<dbReference type="EMBL" id="BAAALS010000002">
    <property type="protein sequence ID" value="GAA1738532.1"/>
    <property type="molecule type" value="Genomic_DNA"/>
</dbReference>
<sequence length="265" mass="27007">MGYGDRLGGAAGGAARRLGGSVRSGMGRVARAGSVVGEGIATTASGLLSDLGAPGVPPQDEWRAGLGQMIGHRTGAPAALRPFVHQLDRLGAVVVSGDVVGFDGAEIRWENVTEVTLGPVVDVLTAMAVPREVERLTAVLPPLPGRAWVVRQAVDTLVAVCVAAGSLAVSVDDALSGTVPVAVGYKGQFRSKVTEPGLFASLIAASVPQVASAIVHEAEYRGIPVTTAPRSRAGDRAVAIQGVARALAERLSRLPDDDERDGASA</sequence>